<keyword evidence="3" id="KW-1185">Reference proteome</keyword>
<proteinExistence type="predicted"/>
<name>A0A0C3P2N2_PHLG1</name>
<sequence length="236" mass="26417">MSATHSTSGPRRGFASRGWNDNSRPSSRQSVSSDETLVGDDNAVKRLCIGVSCVSEGETKIFYWALFVCNDPSEPATFYFLNCANGKYFLDSSTVPPSEHPNIKLYIPLPSQLTNSQLREFVAKQGPKPGNLAKALERNWSPTHWVCQMVQLLAEDGQVQLFASARQSVAEELWNTIWHRTFVCLCGHVKPDRESEGGAIPRYEFPSRNTSTELQISLEVKLHRYTPPSYLSPGDF</sequence>
<evidence type="ECO:0000313" key="2">
    <source>
        <dbReference type="EMBL" id="KIP12174.1"/>
    </source>
</evidence>
<dbReference type="EMBL" id="KN840441">
    <property type="protein sequence ID" value="KIP12174.1"/>
    <property type="molecule type" value="Genomic_DNA"/>
</dbReference>
<dbReference type="AlphaFoldDB" id="A0A0C3P2N2"/>
<accession>A0A0C3P2N2</accession>
<feature type="compositionally biased region" description="Low complexity" evidence="1">
    <location>
        <begin position="23"/>
        <end position="33"/>
    </location>
</feature>
<organism evidence="2 3">
    <name type="scientific">Phlebiopsis gigantea (strain 11061_1 CR5-6)</name>
    <name type="common">White-rot fungus</name>
    <name type="synonym">Peniophora gigantea</name>
    <dbReference type="NCBI Taxonomy" id="745531"/>
    <lineage>
        <taxon>Eukaryota</taxon>
        <taxon>Fungi</taxon>
        <taxon>Dikarya</taxon>
        <taxon>Basidiomycota</taxon>
        <taxon>Agaricomycotina</taxon>
        <taxon>Agaricomycetes</taxon>
        <taxon>Polyporales</taxon>
        <taxon>Phanerochaetaceae</taxon>
        <taxon>Phlebiopsis</taxon>
    </lineage>
</organism>
<reference evidence="2 3" key="1">
    <citation type="journal article" date="2014" name="PLoS Genet.">
        <title>Analysis of the Phlebiopsis gigantea genome, transcriptome and secretome provides insight into its pioneer colonization strategies of wood.</title>
        <authorList>
            <person name="Hori C."/>
            <person name="Ishida T."/>
            <person name="Igarashi K."/>
            <person name="Samejima M."/>
            <person name="Suzuki H."/>
            <person name="Master E."/>
            <person name="Ferreira P."/>
            <person name="Ruiz-Duenas F.J."/>
            <person name="Held B."/>
            <person name="Canessa P."/>
            <person name="Larrondo L.F."/>
            <person name="Schmoll M."/>
            <person name="Druzhinina I.S."/>
            <person name="Kubicek C.P."/>
            <person name="Gaskell J.A."/>
            <person name="Kersten P."/>
            <person name="St John F."/>
            <person name="Glasner J."/>
            <person name="Sabat G."/>
            <person name="Splinter BonDurant S."/>
            <person name="Syed K."/>
            <person name="Yadav J."/>
            <person name="Mgbeahuruike A.C."/>
            <person name="Kovalchuk A."/>
            <person name="Asiegbu F.O."/>
            <person name="Lackner G."/>
            <person name="Hoffmeister D."/>
            <person name="Rencoret J."/>
            <person name="Gutierrez A."/>
            <person name="Sun H."/>
            <person name="Lindquist E."/>
            <person name="Barry K."/>
            <person name="Riley R."/>
            <person name="Grigoriev I.V."/>
            <person name="Henrissat B."/>
            <person name="Kues U."/>
            <person name="Berka R.M."/>
            <person name="Martinez A.T."/>
            <person name="Covert S.F."/>
            <person name="Blanchette R.A."/>
            <person name="Cullen D."/>
        </authorList>
    </citation>
    <scope>NUCLEOTIDE SEQUENCE [LARGE SCALE GENOMIC DNA]</scope>
    <source>
        <strain evidence="2 3">11061_1 CR5-6</strain>
    </source>
</reference>
<dbReference type="Proteomes" id="UP000053257">
    <property type="component" value="Unassembled WGS sequence"/>
</dbReference>
<evidence type="ECO:0000313" key="3">
    <source>
        <dbReference type="Proteomes" id="UP000053257"/>
    </source>
</evidence>
<dbReference type="HOGENOM" id="CLU_1175805_0_0_1"/>
<evidence type="ECO:0000256" key="1">
    <source>
        <dbReference type="SAM" id="MobiDB-lite"/>
    </source>
</evidence>
<feature type="region of interest" description="Disordered" evidence="1">
    <location>
        <begin position="1"/>
        <end position="35"/>
    </location>
</feature>
<protein>
    <submittedName>
        <fullName evidence="2">Uncharacterized protein</fullName>
    </submittedName>
</protein>
<gene>
    <name evidence="2" type="ORF">PHLGIDRAFT_507957</name>
</gene>